<proteinExistence type="predicted"/>
<dbReference type="PANTHER" id="PTHR33625:SF4">
    <property type="entry name" value="OS08G0179900 PROTEIN"/>
    <property type="match status" value="1"/>
</dbReference>
<sequence length="418" mass="44645">MAGVGGGSVRRYGTVVVEVWGCCSGGMGLLHGCSAEQKGDLGLLRYFVLGKVVGVGIANANARSVQSTSPSAEHSIIRVAAPHSASSPIAVSSEGVPSVCLTTASANQKAYWEHVDDWELSGGIVEHEVALERSSDASGQGEPIAGVLFGGVTSLEEAKEANADFKDALDMVYLSPPLYGDTARDSAVSLVSNPEGTSKDCASAPKPAIEAFKLLSESADVQMHLEGEGDEFEVEESTEGSESPVKLEEYYEEDSKDPSSGYLHKIKTSVVEMASEMVKKAIKPAIQAVKLLSESPDVHCVAASIAADGNVWNAVMNNPAFMAYMQSQQTSDELKVEGFPKKLEEYEDSEDPSSGFMQKMKSSVVEMARKTIDFSDRCLTNSTEMEGIPGWSIFYETTKLKEFAHSDAFMDDNGDSIV</sequence>
<feature type="compositionally biased region" description="Acidic residues" evidence="1">
    <location>
        <begin position="229"/>
        <end position="239"/>
    </location>
</feature>
<accession>A0A5J5TWY5</accession>
<keyword evidence="3" id="KW-1185">Reference proteome</keyword>
<feature type="region of interest" description="Disordered" evidence="1">
    <location>
        <begin position="229"/>
        <end position="259"/>
    </location>
</feature>
<dbReference type="OrthoDB" id="990480at2759"/>
<protein>
    <submittedName>
        <fullName evidence="2">Uncharacterized protein</fullName>
    </submittedName>
</protein>
<name>A0A5J5TWY5_GOSBA</name>
<organism evidence="2 3">
    <name type="scientific">Gossypium barbadense</name>
    <name type="common">Sea Island cotton</name>
    <name type="synonym">Hibiscus barbadensis</name>
    <dbReference type="NCBI Taxonomy" id="3634"/>
    <lineage>
        <taxon>Eukaryota</taxon>
        <taxon>Viridiplantae</taxon>
        <taxon>Streptophyta</taxon>
        <taxon>Embryophyta</taxon>
        <taxon>Tracheophyta</taxon>
        <taxon>Spermatophyta</taxon>
        <taxon>Magnoliopsida</taxon>
        <taxon>eudicotyledons</taxon>
        <taxon>Gunneridae</taxon>
        <taxon>Pentapetalae</taxon>
        <taxon>rosids</taxon>
        <taxon>malvids</taxon>
        <taxon>Malvales</taxon>
        <taxon>Malvaceae</taxon>
        <taxon>Malvoideae</taxon>
        <taxon>Gossypium</taxon>
    </lineage>
</organism>
<dbReference type="PANTHER" id="PTHR33625">
    <property type="entry name" value="OS08G0179900 PROTEIN"/>
    <property type="match status" value="1"/>
</dbReference>
<dbReference type="Proteomes" id="UP000327439">
    <property type="component" value="Chromosome A11"/>
</dbReference>
<dbReference type="EMBL" id="CM018212">
    <property type="protein sequence ID" value="KAB2059491.1"/>
    <property type="molecule type" value="Genomic_DNA"/>
</dbReference>
<dbReference type="AlphaFoldDB" id="A0A5J5TWY5"/>
<gene>
    <name evidence="2" type="ORF">ES319_A11G307900v1</name>
</gene>
<reference evidence="3" key="1">
    <citation type="journal article" date="2020" name="Nat. Genet.">
        <title>Genomic diversifications of five Gossypium allopolyploid species and their impact on cotton improvement.</title>
        <authorList>
            <person name="Chen Z.J."/>
            <person name="Sreedasyam A."/>
            <person name="Ando A."/>
            <person name="Song Q."/>
            <person name="De Santiago L.M."/>
            <person name="Hulse-Kemp A.M."/>
            <person name="Ding M."/>
            <person name="Ye W."/>
            <person name="Kirkbride R.C."/>
            <person name="Jenkins J."/>
            <person name="Plott C."/>
            <person name="Lovell J."/>
            <person name="Lin Y.M."/>
            <person name="Vaughn R."/>
            <person name="Liu B."/>
            <person name="Simpson S."/>
            <person name="Scheffler B.E."/>
            <person name="Wen L."/>
            <person name="Saski C.A."/>
            <person name="Grover C.E."/>
            <person name="Hu G."/>
            <person name="Conover J.L."/>
            <person name="Carlson J.W."/>
            <person name="Shu S."/>
            <person name="Boston L.B."/>
            <person name="Williams M."/>
            <person name="Peterson D.G."/>
            <person name="McGee K."/>
            <person name="Jones D.C."/>
            <person name="Wendel J.F."/>
            <person name="Stelly D.M."/>
            <person name="Grimwood J."/>
            <person name="Schmutz J."/>
        </authorList>
    </citation>
    <scope>NUCLEOTIDE SEQUENCE [LARGE SCALE GENOMIC DNA]</scope>
    <source>
        <strain evidence="3">cv. 3-79</strain>
    </source>
</reference>
<evidence type="ECO:0000256" key="1">
    <source>
        <dbReference type="SAM" id="MobiDB-lite"/>
    </source>
</evidence>
<evidence type="ECO:0000313" key="3">
    <source>
        <dbReference type="Proteomes" id="UP000327439"/>
    </source>
</evidence>
<evidence type="ECO:0000313" key="2">
    <source>
        <dbReference type="EMBL" id="KAB2059491.1"/>
    </source>
</evidence>